<dbReference type="Proteomes" id="UP000278475">
    <property type="component" value="Unassembled WGS sequence"/>
</dbReference>
<dbReference type="SUPFAM" id="SSF53756">
    <property type="entry name" value="UDP-Glycosyltransferase/glycogen phosphorylase"/>
    <property type="match status" value="1"/>
</dbReference>
<gene>
    <name evidence="2" type="ORF">DRJ31_10075</name>
</gene>
<dbReference type="EMBL" id="QMQV01000187">
    <property type="protein sequence ID" value="RLE46389.1"/>
    <property type="molecule type" value="Genomic_DNA"/>
</dbReference>
<proteinExistence type="predicted"/>
<reference evidence="2 3" key="1">
    <citation type="submission" date="2018-06" db="EMBL/GenBank/DDBJ databases">
        <title>Extensive metabolic versatility and redundancy in microbially diverse, dynamic hydrothermal sediments.</title>
        <authorList>
            <person name="Dombrowski N."/>
            <person name="Teske A."/>
            <person name="Baker B.J."/>
        </authorList>
    </citation>
    <scope>NUCLEOTIDE SEQUENCE [LARGE SCALE GENOMIC DNA]</scope>
    <source>
        <strain evidence="2">B66_G16</strain>
    </source>
</reference>
<evidence type="ECO:0000313" key="3">
    <source>
        <dbReference type="Proteomes" id="UP000278475"/>
    </source>
</evidence>
<dbReference type="GO" id="GO:0016757">
    <property type="term" value="F:glycosyltransferase activity"/>
    <property type="evidence" value="ECO:0007669"/>
    <property type="project" value="InterPro"/>
</dbReference>
<dbReference type="PANTHER" id="PTHR45947:SF14">
    <property type="entry name" value="SLL1723 PROTEIN"/>
    <property type="match status" value="1"/>
</dbReference>
<dbReference type="PANTHER" id="PTHR45947">
    <property type="entry name" value="SULFOQUINOVOSYL TRANSFERASE SQD2"/>
    <property type="match status" value="1"/>
</dbReference>
<dbReference type="Gene3D" id="3.40.50.2000">
    <property type="entry name" value="Glycogen Phosphorylase B"/>
    <property type="match status" value="1"/>
</dbReference>
<evidence type="ECO:0000313" key="2">
    <source>
        <dbReference type="EMBL" id="RLE46389.1"/>
    </source>
</evidence>
<dbReference type="InterPro" id="IPR001296">
    <property type="entry name" value="Glyco_trans_1"/>
</dbReference>
<name>A0A497ELT3_9CREN</name>
<protein>
    <recommendedName>
        <fullName evidence="1">Glycosyl transferase family 1 domain-containing protein</fullName>
    </recommendedName>
</protein>
<dbReference type="InterPro" id="IPR050194">
    <property type="entry name" value="Glycosyltransferase_grp1"/>
</dbReference>
<organism evidence="2 3">
    <name type="scientific">Thermoproteota archaeon</name>
    <dbReference type="NCBI Taxonomy" id="2056631"/>
    <lineage>
        <taxon>Archaea</taxon>
        <taxon>Thermoproteota</taxon>
    </lineage>
</organism>
<sequence length="84" mass="9613">MGMAMGIPVVASPVGEQKYVVKHGVSGFLARNEDEWYNYLRMLIEDENLRRRVGREGRKTAERELSLEVNGEKLYKIIKTVAES</sequence>
<comment type="caution">
    <text evidence="2">The sequence shown here is derived from an EMBL/GenBank/DDBJ whole genome shotgun (WGS) entry which is preliminary data.</text>
</comment>
<evidence type="ECO:0000259" key="1">
    <source>
        <dbReference type="Pfam" id="PF00534"/>
    </source>
</evidence>
<dbReference type="Pfam" id="PF00534">
    <property type="entry name" value="Glycos_transf_1"/>
    <property type="match status" value="1"/>
</dbReference>
<accession>A0A497ELT3</accession>
<dbReference type="AlphaFoldDB" id="A0A497ELT3"/>
<feature type="domain" description="Glycosyl transferase family 1" evidence="1">
    <location>
        <begin position="3"/>
        <end position="59"/>
    </location>
</feature>